<comment type="caution">
    <text evidence="9">The sequence shown here is derived from an EMBL/GenBank/DDBJ whole genome shotgun (WGS) entry which is preliminary data.</text>
</comment>
<feature type="region of interest" description="Disordered" evidence="5">
    <location>
        <begin position="321"/>
        <end position="374"/>
    </location>
</feature>
<sequence>MKRKVVKAMAITLSILVVAVGVYFVIKKYTGSKGTASNNSFLIQTVRKSDITVSVKATGSAYASVIKEVAPNNSGELKNLNVKIGDTVKKGDVLFKVESEQLRQQLNNAKSNLETQKLKLESLKKQLENLNSSENANNNTNNNAQRTSAEDLQNQIDMQELQVEDAQNNLNYAQQQYNNMTVKSPINGVITAINNNNGDDVQSGKPVLTIVDTSSLKIKASVDELDISKVKAGQKVKVTFNAIENKTYDGVVESISDMGTTQNNVTTYDTVITLNDISGVKVGMTANIEIETASKQQVLVVPVEALIERNGKSYVMVEETNNNSSSAGVNDETNTQRNGVQQGSASSQSQLRGNVGDSGNSSFQRGTQGSNNRWLTNVNGRLVEVKTGIENENYVEITEGLTEGQRILVTIPQTSGSSNNTNNTQRRNNMGGFGGGIGMPGFRQ</sequence>
<organism evidence="9 10">
    <name type="scientific">Fonticella tunisiensis</name>
    <dbReference type="NCBI Taxonomy" id="1096341"/>
    <lineage>
        <taxon>Bacteria</taxon>
        <taxon>Bacillati</taxon>
        <taxon>Bacillota</taxon>
        <taxon>Clostridia</taxon>
        <taxon>Eubacteriales</taxon>
        <taxon>Clostridiaceae</taxon>
        <taxon>Fonticella</taxon>
    </lineage>
</organism>
<keyword evidence="6" id="KW-1133">Transmembrane helix</keyword>
<dbReference type="EMBL" id="SOAZ01000001">
    <property type="protein sequence ID" value="TDT63713.1"/>
    <property type="molecule type" value="Genomic_DNA"/>
</dbReference>
<evidence type="ECO:0000313" key="10">
    <source>
        <dbReference type="Proteomes" id="UP000295325"/>
    </source>
</evidence>
<feature type="compositionally biased region" description="Low complexity" evidence="5">
    <location>
        <begin position="341"/>
        <end position="350"/>
    </location>
</feature>
<dbReference type="Pfam" id="PF25990">
    <property type="entry name" value="Beta-barrel_YknX"/>
    <property type="match status" value="1"/>
</dbReference>
<dbReference type="PANTHER" id="PTHR32347">
    <property type="entry name" value="EFFLUX SYSTEM COMPONENT YKNX-RELATED"/>
    <property type="match status" value="1"/>
</dbReference>
<feature type="domain" description="CzcB-like barrel-sandwich hybrid" evidence="7">
    <location>
        <begin position="67"/>
        <end position="212"/>
    </location>
</feature>
<dbReference type="Gene3D" id="2.40.50.100">
    <property type="match status" value="2"/>
</dbReference>
<evidence type="ECO:0000259" key="7">
    <source>
        <dbReference type="Pfam" id="PF25973"/>
    </source>
</evidence>
<feature type="compositionally biased region" description="Polar residues" evidence="5">
    <location>
        <begin position="357"/>
        <end position="374"/>
    </location>
</feature>
<feature type="compositionally biased region" description="Low complexity" evidence="5">
    <location>
        <begin position="413"/>
        <end position="430"/>
    </location>
</feature>
<evidence type="ECO:0000256" key="4">
    <source>
        <dbReference type="SAM" id="Coils"/>
    </source>
</evidence>
<comment type="similarity">
    <text evidence="2">Belongs to the membrane fusion protein (MFP) (TC 8.A.1) family.</text>
</comment>
<dbReference type="Proteomes" id="UP000295325">
    <property type="component" value="Unassembled WGS sequence"/>
</dbReference>
<evidence type="ECO:0000256" key="5">
    <source>
        <dbReference type="SAM" id="MobiDB-lite"/>
    </source>
</evidence>
<dbReference type="Gene3D" id="2.40.420.20">
    <property type="match status" value="1"/>
</dbReference>
<dbReference type="GO" id="GO:0016020">
    <property type="term" value="C:membrane"/>
    <property type="evidence" value="ECO:0007669"/>
    <property type="project" value="InterPro"/>
</dbReference>
<feature type="compositionally biased region" description="Polar residues" evidence="5">
    <location>
        <begin position="321"/>
        <end position="340"/>
    </location>
</feature>
<proteinExistence type="inferred from homology"/>
<dbReference type="InterPro" id="IPR006143">
    <property type="entry name" value="RND_pump_MFP"/>
</dbReference>
<dbReference type="PANTHER" id="PTHR32347:SF14">
    <property type="entry name" value="EFFLUX SYSTEM COMPONENT YKNX-RELATED"/>
    <property type="match status" value="1"/>
</dbReference>
<reference evidence="9 10" key="1">
    <citation type="submission" date="2019-03" db="EMBL/GenBank/DDBJ databases">
        <title>Genomic Encyclopedia of Type Strains, Phase IV (KMG-IV): sequencing the most valuable type-strain genomes for metagenomic binning, comparative biology and taxonomic classification.</title>
        <authorList>
            <person name="Goeker M."/>
        </authorList>
    </citation>
    <scope>NUCLEOTIDE SEQUENCE [LARGE SCALE GENOMIC DNA]</scope>
    <source>
        <strain evidence="9 10">DSM 24455</strain>
    </source>
</reference>
<evidence type="ECO:0000259" key="8">
    <source>
        <dbReference type="Pfam" id="PF25990"/>
    </source>
</evidence>
<dbReference type="InterPro" id="IPR058636">
    <property type="entry name" value="Beta-barrel_YknX"/>
</dbReference>
<keyword evidence="6" id="KW-0812">Transmembrane</keyword>
<evidence type="ECO:0000313" key="9">
    <source>
        <dbReference type="EMBL" id="TDT63713.1"/>
    </source>
</evidence>
<accession>A0A4R7KUF6</accession>
<protein>
    <submittedName>
        <fullName evidence="9">HlyD family secretion protein</fullName>
    </submittedName>
</protein>
<dbReference type="InterPro" id="IPR050465">
    <property type="entry name" value="UPF0194_transport"/>
</dbReference>
<evidence type="ECO:0000256" key="6">
    <source>
        <dbReference type="SAM" id="Phobius"/>
    </source>
</evidence>
<keyword evidence="3 4" id="KW-0175">Coiled coil</keyword>
<feature type="domain" description="YknX-like beta-barrel" evidence="8">
    <location>
        <begin position="216"/>
        <end position="290"/>
    </location>
</feature>
<feature type="transmembrane region" description="Helical" evidence="6">
    <location>
        <begin position="6"/>
        <end position="26"/>
    </location>
</feature>
<gene>
    <name evidence="9" type="ORF">EDD71_101140</name>
</gene>
<dbReference type="RefSeq" id="WP_166636277.1">
    <property type="nucleotide sequence ID" value="NZ_SOAZ01000001.1"/>
</dbReference>
<dbReference type="InterPro" id="IPR058647">
    <property type="entry name" value="BSH_CzcB-like"/>
</dbReference>
<dbReference type="AlphaFoldDB" id="A0A4R7KUF6"/>
<feature type="region of interest" description="Disordered" evidence="5">
    <location>
        <begin position="413"/>
        <end position="444"/>
    </location>
</feature>
<dbReference type="GO" id="GO:0022857">
    <property type="term" value="F:transmembrane transporter activity"/>
    <property type="evidence" value="ECO:0007669"/>
    <property type="project" value="InterPro"/>
</dbReference>
<dbReference type="SUPFAM" id="SSF111369">
    <property type="entry name" value="HlyD-like secretion proteins"/>
    <property type="match status" value="1"/>
</dbReference>
<dbReference type="NCBIfam" id="TIGR01730">
    <property type="entry name" value="RND_mfp"/>
    <property type="match status" value="1"/>
</dbReference>
<feature type="compositionally biased region" description="Gly residues" evidence="5">
    <location>
        <begin position="431"/>
        <end position="444"/>
    </location>
</feature>
<dbReference type="GO" id="GO:0030313">
    <property type="term" value="C:cell envelope"/>
    <property type="evidence" value="ECO:0007669"/>
    <property type="project" value="UniProtKB-SubCell"/>
</dbReference>
<evidence type="ECO:0000256" key="2">
    <source>
        <dbReference type="ARBA" id="ARBA00009477"/>
    </source>
</evidence>
<keyword evidence="6" id="KW-0472">Membrane</keyword>
<feature type="coiled-coil region" evidence="4">
    <location>
        <begin position="96"/>
        <end position="183"/>
    </location>
</feature>
<keyword evidence="10" id="KW-1185">Reference proteome</keyword>
<evidence type="ECO:0000256" key="1">
    <source>
        <dbReference type="ARBA" id="ARBA00004196"/>
    </source>
</evidence>
<comment type="subcellular location">
    <subcellularLocation>
        <location evidence="1">Cell envelope</location>
    </subcellularLocation>
</comment>
<dbReference type="Gene3D" id="2.40.30.170">
    <property type="match status" value="1"/>
</dbReference>
<evidence type="ECO:0000256" key="3">
    <source>
        <dbReference type="ARBA" id="ARBA00023054"/>
    </source>
</evidence>
<dbReference type="Pfam" id="PF25973">
    <property type="entry name" value="BSH_CzcB"/>
    <property type="match status" value="1"/>
</dbReference>
<name>A0A4R7KUF6_9CLOT</name>